<comment type="caution">
    <text evidence="2">The sequence shown here is derived from an EMBL/GenBank/DDBJ whole genome shotgun (WGS) entry which is preliminary data.</text>
</comment>
<evidence type="ECO:0008006" key="4">
    <source>
        <dbReference type="Google" id="ProtNLM"/>
    </source>
</evidence>
<feature type="transmembrane region" description="Helical" evidence="1">
    <location>
        <begin position="50"/>
        <end position="68"/>
    </location>
</feature>
<organism evidence="2 3">
    <name type="scientific">Acetobacter syzygii</name>
    <dbReference type="NCBI Taxonomy" id="146476"/>
    <lineage>
        <taxon>Bacteria</taxon>
        <taxon>Pseudomonadati</taxon>
        <taxon>Pseudomonadota</taxon>
        <taxon>Alphaproteobacteria</taxon>
        <taxon>Acetobacterales</taxon>
        <taxon>Acetobacteraceae</taxon>
        <taxon>Acetobacter</taxon>
    </lineage>
</organism>
<dbReference type="AlphaFoldDB" id="A0A270BEK1"/>
<evidence type="ECO:0000256" key="1">
    <source>
        <dbReference type="SAM" id="Phobius"/>
    </source>
</evidence>
<feature type="transmembrane region" description="Helical" evidence="1">
    <location>
        <begin position="18"/>
        <end position="38"/>
    </location>
</feature>
<dbReference type="RefSeq" id="WP_095351740.1">
    <property type="nucleotide sequence ID" value="NZ_NDFO01000013.1"/>
</dbReference>
<reference evidence="2 3" key="1">
    <citation type="submission" date="2017-04" db="EMBL/GenBank/DDBJ databases">
        <title>Kefir bacterial isolates.</title>
        <authorList>
            <person name="Kim Y."/>
            <person name="Blasche S."/>
            <person name="Patil K.R."/>
        </authorList>
    </citation>
    <scope>NUCLEOTIDE SEQUENCE [LARGE SCALE GENOMIC DNA]</scope>
    <source>
        <strain evidence="2 3">KR-2</strain>
    </source>
</reference>
<evidence type="ECO:0000313" key="3">
    <source>
        <dbReference type="Proteomes" id="UP000216033"/>
    </source>
</evidence>
<dbReference type="Proteomes" id="UP000216033">
    <property type="component" value="Unassembled WGS sequence"/>
</dbReference>
<keyword evidence="1" id="KW-0812">Transmembrane</keyword>
<feature type="transmembrane region" description="Helical" evidence="1">
    <location>
        <begin position="74"/>
        <end position="91"/>
    </location>
</feature>
<sequence length="93" mass="9847">MPAIGNGMIVLQNYSLRLVAALLLWLALVLWGSAIVNYFPALSAVTTQAYRILASAIAPFVLVSAFWVHNPRNALGTGIILVLSGGIALAMQP</sequence>
<name>A0A270BEK1_9PROT</name>
<evidence type="ECO:0000313" key="2">
    <source>
        <dbReference type="EMBL" id="PAL23071.1"/>
    </source>
</evidence>
<dbReference type="EMBL" id="NDFP01000012">
    <property type="protein sequence ID" value="PAL23071.1"/>
    <property type="molecule type" value="Genomic_DNA"/>
</dbReference>
<keyword evidence="1" id="KW-0472">Membrane</keyword>
<accession>A0A270BEK1</accession>
<gene>
    <name evidence="2" type="ORF">B9K05_10760</name>
</gene>
<proteinExistence type="predicted"/>
<keyword evidence="1" id="KW-1133">Transmembrane helix</keyword>
<protein>
    <recommendedName>
        <fullName evidence="4">EamA domain-containing protein</fullName>
    </recommendedName>
</protein>
<keyword evidence="3" id="KW-1185">Reference proteome</keyword>
<dbReference type="OrthoDB" id="9856956at2"/>